<feature type="transmembrane region" description="Helical" evidence="1">
    <location>
        <begin position="7"/>
        <end position="31"/>
    </location>
</feature>
<name>A0ABY1C4M9_9FIRM</name>
<gene>
    <name evidence="2" type="ORF">SAMN02745906_0908</name>
</gene>
<protein>
    <submittedName>
        <fullName evidence="2">Uncharacterized protein</fullName>
    </submittedName>
</protein>
<dbReference type="Proteomes" id="UP000198970">
    <property type="component" value="Chromosome I"/>
</dbReference>
<accession>A0ABY1C4M9</accession>
<reference evidence="2 3" key="1">
    <citation type="submission" date="2016-10" db="EMBL/GenBank/DDBJ databases">
        <authorList>
            <person name="Varghese N."/>
            <person name="Submissions S."/>
        </authorList>
    </citation>
    <scope>NUCLEOTIDE SEQUENCE [LARGE SCALE GENOMIC DNA]</scope>
    <source>
        <strain evidence="2 3">ATCC 19403</strain>
    </source>
</reference>
<organism evidence="2 3">
    <name type="scientific">Lacrimispora sphenoides JCM 1415</name>
    <dbReference type="NCBI Taxonomy" id="1297793"/>
    <lineage>
        <taxon>Bacteria</taxon>
        <taxon>Bacillati</taxon>
        <taxon>Bacillota</taxon>
        <taxon>Clostridia</taxon>
        <taxon>Lachnospirales</taxon>
        <taxon>Lachnospiraceae</taxon>
        <taxon>Lacrimispora</taxon>
    </lineage>
</organism>
<evidence type="ECO:0000313" key="3">
    <source>
        <dbReference type="Proteomes" id="UP000198970"/>
    </source>
</evidence>
<sequence length="100" mass="11837">MNKKDTLILSPIGIVPPCIFEIFIFQCFRFADWRSDLSQEIQFRILCGSLAIAIFFVLYYVSILIWVKKYYTEENKTKQLLKISLFAILGFLSFTINYYL</sequence>
<feature type="transmembrane region" description="Helical" evidence="1">
    <location>
        <begin position="79"/>
        <end position="99"/>
    </location>
</feature>
<proteinExistence type="predicted"/>
<dbReference type="EMBL" id="LT630003">
    <property type="protein sequence ID" value="SET65420.1"/>
    <property type="molecule type" value="Genomic_DNA"/>
</dbReference>
<feature type="transmembrane region" description="Helical" evidence="1">
    <location>
        <begin position="43"/>
        <end position="67"/>
    </location>
</feature>
<dbReference type="RefSeq" id="WP_100041673.1">
    <property type="nucleotide sequence ID" value="NZ_LT630003.1"/>
</dbReference>
<keyword evidence="3" id="KW-1185">Reference proteome</keyword>
<evidence type="ECO:0000256" key="1">
    <source>
        <dbReference type="SAM" id="Phobius"/>
    </source>
</evidence>
<keyword evidence="1" id="KW-1133">Transmembrane helix</keyword>
<keyword evidence="1" id="KW-0472">Membrane</keyword>
<evidence type="ECO:0000313" key="2">
    <source>
        <dbReference type="EMBL" id="SET65420.1"/>
    </source>
</evidence>
<keyword evidence="1" id="KW-0812">Transmembrane</keyword>